<protein>
    <submittedName>
        <fullName evidence="7">Winged helix-turn-helix transcriptional regulator</fullName>
    </submittedName>
</protein>
<dbReference type="GO" id="GO:0032993">
    <property type="term" value="C:protein-DNA complex"/>
    <property type="evidence" value="ECO:0007669"/>
    <property type="project" value="TreeGrafter"/>
</dbReference>
<sequence length="181" mass="19203">MTAQAELEAPVSARVLVEIDLTGGHATGVASTLCAEISDLLAEHARTGDTAVSANVSLDFGEGAPAAAVPAGPAAPAPRAPLRILAGRRVAVQDGADLTLTRREFDLLSYLARHPRQVFSRRQLIDAVWGTRFRSSERTIDVHVRRLRAKLSGTGPSIVTIRGVGYRLDHADRVAVLPGVD</sequence>
<dbReference type="SUPFAM" id="SSF46894">
    <property type="entry name" value="C-terminal effector domain of the bipartite response regulators"/>
    <property type="match status" value="1"/>
</dbReference>
<dbReference type="EMBL" id="VIRS01000030">
    <property type="protein sequence ID" value="TQS41060.1"/>
    <property type="molecule type" value="Genomic_DNA"/>
</dbReference>
<dbReference type="OrthoDB" id="8927943at2"/>
<keyword evidence="1" id="KW-0597">Phosphoprotein</keyword>
<feature type="domain" description="OmpR/PhoB-type" evidence="6">
    <location>
        <begin position="74"/>
        <end position="170"/>
    </location>
</feature>
<comment type="caution">
    <text evidence="7">The sequence shown here is derived from an EMBL/GenBank/DDBJ whole genome shotgun (WGS) entry which is preliminary data.</text>
</comment>
<dbReference type="CDD" id="cd00383">
    <property type="entry name" value="trans_reg_C"/>
    <property type="match status" value="1"/>
</dbReference>
<keyword evidence="8" id="KW-1185">Reference proteome</keyword>
<organism evidence="7 8">
    <name type="scientific">Cryptosporangium phraense</name>
    <dbReference type="NCBI Taxonomy" id="2593070"/>
    <lineage>
        <taxon>Bacteria</taxon>
        <taxon>Bacillati</taxon>
        <taxon>Actinomycetota</taxon>
        <taxon>Actinomycetes</taxon>
        <taxon>Cryptosporangiales</taxon>
        <taxon>Cryptosporangiaceae</taxon>
        <taxon>Cryptosporangium</taxon>
    </lineage>
</organism>
<dbReference type="InParanoid" id="A0A545AII4"/>
<proteinExistence type="predicted"/>
<evidence type="ECO:0000313" key="7">
    <source>
        <dbReference type="EMBL" id="TQS41060.1"/>
    </source>
</evidence>
<evidence type="ECO:0000256" key="4">
    <source>
        <dbReference type="ARBA" id="ARBA00023163"/>
    </source>
</evidence>
<dbReference type="RefSeq" id="WP_142708490.1">
    <property type="nucleotide sequence ID" value="NZ_VIRS01000030.1"/>
</dbReference>
<dbReference type="Proteomes" id="UP000317982">
    <property type="component" value="Unassembled WGS sequence"/>
</dbReference>
<dbReference type="GO" id="GO:0005829">
    <property type="term" value="C:cytosol"/>
    <property type="evidence" value="ECO:0007669"/>
    <property type="project" value="TreeGrafter"/>
</dbReference>
<dbReference type="Pfam" id="PF00486">
    <property type="entry name" value="Trans_reg_C"/>
    <property type="match status" value="1"/>
</dbReference>
<dbReference type="InterPro" id="IPR036388">
    <property type="entry name" value="WH-like_DNA-bd_sf"/>
</dbReference>
<evidence type="ECO:0000256" key="3">
    <source>
        <dbReference type="ARBA" id="ARBA00023125"/>
    </source>
</evidence>
<name>A0A545AII4_9ACTN</name>
<feature type="DNA-binding region" description="OmpR/PhoB-type" evidence="5">
    <location>
        <begin position="74"/>
        <end position="170"/>
    </location>
</feature>
<dbReference type="AlphaFoldDB" id="A0A545AII4"/>
<dbReference type="InterPro" id="IPR039420">
    <property type="entry name" value="WalR-like"/>
</dbReference>
<dbReference type="InterPro" id="IPR016032">
    <property type="entry name" value="Sig_transdc_resp-reg_C-effctor"/>
</dbReference>
<accession>A0A545AII4</accession>
<keyword evidence="2" id="KW-0805">Transcription regulation</keyword>
<dbReference type="InterPro" id="IPR001867">
    <property type="entry name" value="OmpR/PhoB-type_DNA-bd"/>
</dbReference>
<dbReference type="PROSITE" id="PS51755">
    <property type="entry name" value="OMPR_PHOB"/>
    <property type="match status" value="1"/>
</dbReference>
<evidence type="ECO:0000256" key="5">
    <source>
        <dbReference type="PROSITE-ProRule" id="PRU01091"/>
    </source>
</evidence>
<dbReference type="GO" id="GO:0000156">
    <property type="term" value="F:phosphorelay response regulator activity"/>
    <property type="evidence" value="ECO:0007669"/>
    <property type="project" value="TreeGrafter"/>
</dbReference>
<dbReference type="GO" id="GO:0006355">
    <property type="term" value="P:regulation of DNA-templated transcription"/>
    <property type="evidence" value="ECO:0007669"/>
    <property type="project" value="InterPro"/>
</dbReference>
<dbReference type="SMART" id="SM00862">
    <property type="entry name" value="Trans_reg_C"/>
    <property type="match status" value="1"/>
</dbReference>
<evidence type="ECO:0000259" key="6">
    <source>
        <dbReference type="PROSITE" id="PS51755"/>
    </source>
</evidence>
<dbReference type="PANTHER" id="PTHR48111">
    <property type="entry name" value="REGULATOR OF RPOS"/>
    <property type="match status" value="1"/>
</dbReference>
<reference evidence="7 8" key="1">
    <citation type="submission" date="2019-07" db="EMBL/GenBank/DDBJ databases">
        <title>Cryptosporangium phraense sp. nov., isolated from plant litter.</title>
        <authorList>
            <person name="Suriyachadkun C."/>
        </authorList>
    </citation>
    <scope>NUCLEOTIDE SEQUENCE [LARGE SCALE GENOMIC DNA]</scope>
    <source>
        <strain evidence="7 8">A-T 5661</strain>
    </source>
</reference>
<evidence type="ECO:0000256" key="1">
    <source>
        <dbReference type="ARBA" id="ARBA00022553"/>
    </source>
</evidence>
<dbReference type="GO" id="GO:0000976">
    <property type="term" value="F:transcription cis-regulatory region binding"/>
    <property type="evidence" value="ECO:0007669"/>
    <property type="project" value="TreeGrafter"/>
</dbReference>
<evidence type="ECO:0000313" key="8">
    <source>
        <dbReference type="Proteomes" id="UP000317982"/>
    </source>
</evidence>
<keyword evidence="3 5" id="KW-0238">DNA-binding</keyword>
<keyword evidence="4" id="KW-0804">Transcription</keyword>
<dbReference type="Gene3D" id="1.10.10.10">
    <property type="entry name" value="Winged helix-like DNA-binding domain superfamily/Winged helix DNA-binding domain"/>
    <property type="match status" value="1"/>
</dbReference>
<dbReference type="PANTHER" id="PTHR48111:SF4">
    <property type="entry name" value="DNA-BINDING DUAL TRANSCRIPTIONAL REGULATOR OMPR"/>
    <property type="match status" value="1"/>
</dbReference>
<gene>
    <name evidence="7" type="ORF">FL583_31350</name>
</gene>
<evidence type="ECO:0000256" key="2">
    <source>
        <dbReference type="ARBA" id="ARBA00023015"/>
    </source>
</evidence>